<evidence type="ECO:0000256" key="5">
    <source>
        <dbReference type="SAM" id="Phobius"/>
    </source>
</evidence>
<evidence type="ECO:0000256" key="4">
    <source>
        <dbReference type="ARBA" id="ARBA00023136"/>
    </source>
</evidence>
<name>A0A6J6QVT5_9ZZZZ</name>
<protein>
    <submittedName>
        <fullName evidence="6">Unannotated protein</fullName>
    </submittedName>
</protein>
<dbReference type="EMBL" id="CAEZXZ010000207">
    <property type="protein sequence ID" value="CAB4714846.1"/>
    <property type="molecule type" value="Genomic_DNA"/>
</dbReference>
<proteinExistence type="predicted"/>
<sequence>MMGDYFTTELLSGSPETSMIGSLINTSISSPGQSGQAAALILVLLVVLAAPMIWYTRSTSTAEARS</sequence>
<keyword evidence="4 5" id="KW-0472">Membrane</keyword>
<evidence type="ECO:0000256" key="3">
    <source>
        <dbReference type="ARBA" id="ARBA00022989"/>
    </source>
</evidence>
<dbReference type="SUPFAM" id="SSF161098">
    <property type="entry name" value="MetI-like"/>
    <property type="match status" value="1"/>
</dbReference>
<reference evidence="6" key="1">
    <citation type="submission" date="2020-05" db="EMBL/GenBank/DDBJ databases">
        <authorList>
            <person name="Chiriac C."/>
            <person name="Salcher M."/>
            <person name="Ghai R."/>
            <person name="Kavagutti S V."/>
        </authorList>
    </citation>
    <scope>NUCLEOTIDE SEQUENCE</scope>
</reference>
<accession>A0A6J6QVT5</accession>
<keyword evidence="3 5" id="KW-1133">Transmembrane helix</keyword>
<evidence type="ECO:0000256" key="2">
    <source>
        <dbReference type="ARBA" id="ARBA00022692"/>
    </source>
</evidence>
<evidence type="ECO:0000256" key="1">
    <source>
        <dbReference type="ARBA" id="ARBA00004141"/>
    </source>
</evidence>
<comment type="subcellular location">
    <subcellularLocation>
        <location evidence="1">Membrane</location>
        <topology evidence="1">Multi-pass membrane protein</topology>
    </subcellularLocation>
</comment>
<dbReference type="InterPro" id="IPR035906">
    <property type="entry name" value="MetI-like_sf"/>
</dbReference>
<evidence type="ECO:0000313" key="6">
    <source>
        <dbReference type="EMBL" id="CAB4714846.1"/>
    </source>
</evidence>
<feature type="transmembrane region" description="Helical" evidence="5">
    <location>
        <begin position="37"/>
        <end position="56"/>
    </location>
</feature>
<dbReference type="AlphaFoldDB" id="A0A6J6QVT5"/>
<gene>
    <name evidence="6" type="ORF">UFOPK2625_01211</name>
</gene>
<keyword evidence="2 5" id="KW-0812">Transmembrane</keyword>
<dbReference type="GO" id="GO:0016020">
    <property type="term" value="C:membrane"/>
    <property type="evidence" value="ECO:0007669"/>
    <property type="project" value="UniProtKB-SubCell"/>
</dbReference>
<organism evidence="6">
    <name type="scientific">freshwater metagenome</name>
    <dbReference type="NCBI Taxonomy" id="449393"/>
    <lineage>
        <taxon>unclassified sequences</taxon>
        <taxon>metagenomes</taxon>
        <taxon>ecological metagenomes</taxon>
    </lineage>
</organism>